<dbReference type="Gene3D" id="3.30.420.10">
    <property type="entry name" value="Ribonuclease H-like superfamily/Ribonuclease H"/>
    <property type="match status" value="1"/>
</dbReference>
<keyword evidence="4" id="KW-1185">Reference proteome</keyword>
<dbReference type="AlphaFoldDB" id="A0A1Y5SFI7"/>
<dbReference type="RefSeq" id="WP_085836146.1">
    <property type="nucleotide sequence ID" value="NZ_FWFS01000004.1"/>
</dbReference>
<dbReference type="SUPFAM" id="SSF46955">
    <property type="entry name" value="Putative DNA-binding domain"/>
    <property type="match status" value="1"/>
</dbReference>
<dbReference type="InterPro" id="IPR036388">
    <property type="entry name" value="WH-like_DNA-bd_sf"/>
</dbReference>
<protein>
    <submittedName>
        <fullName evidence="3">Integrase core domain protein</fullName>
    </submittedName>
</protein>
<dbReference type="EMBL" id="FWFS01000004">
    <property type="protein sequence ID" value="SLN38414.1"/>
    <property type="molecule type" value="Genomic_DNA"/>
</dbReference>
<dbReference type="SUPFAM" id="SSF50610">
    <property type="entry name" value="mu transposase, C-terminal domain"/>
    <property type="match status" value="1"/>
</dbReference>
<evidence type="ECO:0000259" key="2">
    <source>
        <dbReference type="PROSITE" id="PS51702"/>
    </source>
</evidence>
<gene>
    <name evidence="3" type="ORF">AQS8620_01449</name>
</gene>
<dbReference type="SUPFAM" id="SSF53098">
    <property type="entry name" value="Ribonuclease H-like"/>
    <property type="match status" value="1"/>
</dbReference>
<dbReference type="InterPro" id="IPR036397">
    <property type="entry name" value="RNaseH_sf"/>
</dbReference>
<proteinExistence type="predicted"/>
<dbReference type="InterPro" id="IPR012337">
    <property type="entry name" value="RNaseH-like_sf"/>
</dbReference>
<dbReference type="InterPro" id="IPR001584">
    <property type="entry name" value="Integrase_cat-core"/>
</dbReference>
<sequence length="759" mass="85361">MNDMYFASSGQEFLSAREIAELAKTRWIAGFPKTERGVQIYARNCGWVGLGKHLCRKRSGRGGGLEYHFSLLPAGIRTALEGNATKAAIAQRQSVEIDLDQRRLDALKASTLSPRARAVMEARAEILTSIEGYAIANNEKRSWALARFLTAQDACMARQEIEARRDQGGVLTAQEVLSLADPLLLTAPHGFDIDPARLKLANDRKASASIKRSALYEWFKARDTAGVVALAPVPPKTKDKIHPGFAGFLKFYAIGSKPTMTDALGEYLKTNPAPDMRITLSQVQHILRKRLNNIEKNVGREGLLTLRARLPYVTRTTDDMWPTTAYTADGKTFDAEIADPVTHRPIRPEITTIMDVATRKIVGISLGRSENQRSVAEALRNACVGCGIPAIFYVDRGPGYKNKAMDADVSGLMGRLGITKTHARPYGSQAKGLIERPNATVWDTLAKRLPTYMGKDMDKEAGDKIHKITRHEIKEFGRSRHLPTWQEFVKLCEDRVEEYNNRPHGSLPRFEDPVTGRWRTMSPNEAWQAHAASGFEPVSVEAGEVDDLFRPYEIRTCLRAEVKWNTNTYFHADLEPYHETRVMVGYDYHQADKVWVREFDVATGQPGRLICVAEFMGNAERYFPLSFEEKALETRTNTRKQRLENKIEAVEDERRAPYLVEQESAFEMPVFEARDPEAIPSERVQLAVDNTAPKPAARARRTFNSDEELAAWALENPQEISRKQADLLRDCLSRSTARELFRLSGIDTEALRTLLRAVA</sequence>
<evidence type="ECO:0000313" key="3">
    <source>
        <dbReference type="EMBL" id="SLN38414.1"/>
    </source>
</evidence>
<dbReference type="InterPro" id="IPR015378">
    <property type="entry name" value="Transposase-like_Mu_C"/>
</dbReference>
<dbReference type="OrthoDB" id="7319221at2"/>
<dbReference type="InterPro" id="IPR009061">
    <property type="entry name" value="DNA-bd_dom_put_sf"/>
</dbReference>
<dbReference type="GO" id="GO:0003677">
    <property type="term" value="F:DNA binding"/>
    <property type="evidence" value="ECO:0007669"/>
    <property type="project" value="InterPro"/>
</dbReference>
<feature type="domain" description="HTH Mu-type" evidence="2">
    <location>
        <begin position="15"/>
        <end position="88"/>
    </location>
</feature>
<name>A0A1Y5SFI7_9RHOB</name>
<dbReference type="Pfam" id="PF02316">
    <property type="entry name" value="HTH_Tnp_Mu_1"/>
    <property type="match status" value="1"/>
</dbReference>
<dbReference type="InterPro" id="IPR009004">
    <property type="entry name" value="Transposase_Mu_C"/>
</dbReference>
<organism evidence="3 4">
    <name type="scientific">Aquimixticola soesokkakensis</name>
    <dbReference type="NCBI Taxonomy" id="1519096"/>
    <lineage>
        <taxon>Bacteria</taxon>
        <taxon>Pseudomonadati</taxon>
        <taxon>Pseudomonadota</taxon>
        <taxon>Alphaproteobacteria</taxon>
        <taxon>Rhodobacterales</taxon>
        <taxon>Paracoccaceae</taxon>
        <taxon>Aquimixticola</taxon>
    </lineage>
</organism>
<evidence type="ECO:0000259" key="1">
    <source>
        <dbReference type="PROSITE" id="PS50994"/>
    </source>
</evidence>
<dbReference type="Proteomes" id="UP000193862">
    <property type="component" value="Unassembled WGS sequence"/>
</dbReference>
<dbReference type="PROSITE" id="PS50994">
    <property type="entry name" value="INTEGRASE"/>
    <property type="match status" value="1"/>
</dbReference>
<evidence type="ECO:0000313" key="4">
    <source>
        <dbReference type="Proteomes" id="UP000193862"/>
    </source>
</evidence>
<reference evidence="3 4" key="1">
    <citation type="submission" date="2017-03" db="EMBL/GenBank/DDBJ databases">
        <authorList>
            <person name="Afonso C.L."/>
            <person name="Miller P.J."/>
            <person name="Scott M.A."/>
            <person name="Spackman E."/>
            <person name="Goraichik I."/>
            <person name="Dimitrov K.M."/>
            <person name="Suarez D.L."/>
            <person name="Swayne D.E."/>
        </authorList>
    </citation>
    <scope>NUCLEOTIDE SEQUENCE [LARGE SCALE GENOMIC DNA]</scope>
    <source>
        <strain evidence="3 4">CECT 8620</strain>
    </source>
</reference>
<accession>A0A1Y5SFI7</accession>
<dbReference type="InterPro" id="IPR003314">
    <property type="entry name" value="Mu-type_HTH"/>
</dbReference>
<dbReference type="Pfam" id="PF09299">
    <property type="entry name" value="Mu-transpos_C"/>
    <property type="match status" value="1"/>
</dbReference>
<dbReference type="GO" id="GO:0015074">
    <property type="term" value="P:DNA integration"/>
    <property type="evidence" value="ECO:0007669"/>
    <property type="project" value="InterPro"/>
</dbReference>
<feature type="domain" description="Integrase catalytic" evidence="1">
    <location>
        <begin position="318"/>
        <end position="531"/>
    </location>
</feature>
<dbReference type="Gene3D" id="1.10.10.10">
    <property type="entry name" value="Winged helix-like DNA-binding domain superfamily/Winged helix DNA-binding domain"/>
    <property type="match status" value="1"/>
</dbReference>
<dbReference type="PROSITE" id="PS51702">
    <property type="entry name" value="HTH_MU"/>
    <property type="match status" value="1"/>
</dbReference>